<feature type="compositionally biased region" description="Low complexity" evidence="3">
    <location>
        <begin position="338"/>
        <end position="347"/>
    </location>
</feature>
<dbReference type="PROSITE" id="PS51444">
    <property type="entry name" value="FH2"/>
    <property type="match status" value="1"/>
</dbReference>
<feature type="transmembrane region" description="Helical" evidence="4">
    <location>
        <begin position="89"/>
        <end position="112"/>
    </location>
</feature>
<feature type="region of interest" description="Disordered" evidence="3">
    <location>
        <begin position="291"/>
        <end position="311"/>
    </location>
</feature>
<dbReference type="Gene3D" id="1.20.58.2220">
    <property type="entry name" value="Formin, FH2 domain"/>
    <property type="match status" value="1"/>
</dbReference>
<keyword evidence="4" id="KW-0812">Transmembrane</keyword>
<dbReference type="AlphaFoldDB" id="A0AAE1J411"/>
<dbReference type="Proteomes" id="UP001293593">
    <property type="component" value="Unassembled WGS sequence"/>
</dbReference>
<evidence type="ECO:0000259" key="6">
    <source>
        <dbReference type="PROSITE" id="PS51444"/>
    </source>
</evidence>
<dbReference type="GO" id="GO:0045010">
    <property type="term" value="P:actin nucleation"/>
    <property type="evidence" value="ECO:0007669"/>
    <property type="project" value="InterPro"/>
</dbReference>
<feature type="compositionally biased region" description="Low complexity" evidence="3">
    <location>
        <begin position="71"/>
        <end position="82"/>
    </location>
</feature>
<feature type="region of interest" description="Disordered" evidence="3">
    <location>
        <begin position="330"/>
        <end position="442"/>
    </location>
</feature>
<keyword evidence="4" id="KW-1133">Transmembrane helix</keyword>
<keyword evidence="8" id="KW-1185">Reference proteome</keyword>
<feature type="compositionally biased region" description="Basic and acidic residues" evidence="3">
    <location>
        <begin position="184"/>
        <end position="195"/>
    </location>
</feature>
<evidence type="ECO:0000256" key="1">
    <source>
        <dbReference type="ARBA" id="ARBA00025793"/>
    </source>
</evidence>
<dbReference type="EMBL" id="JAWXYG010000009">
    <property type="protein sequence ID" value="KAK4263340.1"/>
    <property type="molecule type" value="Genomic_DNA"/>
</dbReference>
<reference evidence="7" key="1">
    <citation type="submission" date="2023-10" db="EMBL/GenBank/DDBJ databases">
        <title>Chromosome-level genome of the transformable northern wattle, Acacia crassicarpa.</title>
        <authorList>
            <person name="Massaro I."/>
            <person name="Sinha N.R."/>
            <person name="Poethig S."/>
            <person name="Leichty A.R."/>
        </authorList>
    </citation>
    <scope>NUCLEOTIDE SEQUENCE</scope>
    <source>
        <strain evidence="7">Acra3RX</strain>
        <tissue evidence="7">Leaf</tissue>
    </source>
</reference>
<organism evidence="7 8">
    <name type="scientific">Acacia crassicarpa</name>
    <name type="common">northern wattle</name>
    <dbReference type="NCBI Taxonomy" id="499986"/>
    <lineage>
        <taxon>Eukaryota</taxon>
        <taxon>Viridiplantae</taxon>
        <taxon>Streptophyta</taxon>
        <taxon>Embryophyta</taxon>
        <taxon>Tracheophyta</taxon>
        <taxon>Spermatophyta</taxon>
        <taxon>Magnoliopsida</taxon>
        <taxon>eudicotyledons</taxon>
        <taxon>Gunneridae</taxon>
        <taxon>Pentapetalae</taxon>
        <taxon>rosids</taxon>
        <taxon>fabids</taxon>
        <taxon>Fabales</taxon>
        <taxon>Fabaceae</taxon>
        <taxon>Caesalpinioideae</taxon>
        <taxon>mimosoid clade</taxon>
        <taxon>Acacieae</taxon>
        <taxon>Acacia</taxon>
    </lineage>
</organism>
<feature type="chain" id="PRO_5042282078" description="Formin-like protein" evidence="5">
    <location>
        <begin position="34"/>
        <end position="870"/>
    </location>
</feature>
<dbReference type="SMART" id="SM00498">
    <property type="entry name" value="FH2"/>
    <property type="match status" value="1"/>
</dbReference>
<feature type="domain" description="FH2" evidence="6">
    <location>
        <begin position="430"/>
        <end position="870"/>
    </location>
</feature>
<dbReference type="SUPFAM" id="SSF101447">
    <property type="entry name" value="Formin homology 2 domain (FH2 domain)"/>
    <property type="match status" value="1"/>
</dbReference>
<sequence length="870" mass="94624">MASSSFFSNVTPWLCLTFLFVLQTSLLLPICNCQPQNIETVFPPETPPPAPAPPPTPSTSPSPPVVPPPETTRSPSSSSSSSNSKVGRAVAITAASTVVVSALAFFFIRWCLKKRRSEEIRVSSASEPVVLPPANAFERIEGNVRGLIVDENGLDVIYWRKLEGQNGSKKKGLQREEVRTIAKEQDQEQEVKVVTEEEEEVDGDGGFGGNHRRKKSEPVQEIPLLRGKSSASEKSLMSEDEHGSSRSWMRTLSRKTAPPPPNPPATTAAAAVSPPLPLPPAAYYYSSVSKAKNVEPPPQPPHAAASSSVVSPPLPPLPAAYYYSSVSKAKNVEPPPHAAASSSVVSPSLPPPPSAYFSAVSKSKSTEPPPPPPLIPDKKAPPPPPPPAKKGPAPPPPPPPAKNGPAPPPAPPMAGNLKSSSKPPPSPAEMSEEDTDKVKLKPLHWDKVTTNVDHSMVWDKLDRGSFRVDQDFLEALFGSVATSKRSSRVENVSSSPSKEASAQSSTIFILDPKKSHNFAIVLKSLAVSRREIVDALEEGQGLSSDIIEKIVRLAPNQEEQSNILQYNGDPARLAVAESFLYDILNAVPSAFKRLNAMHFRFNYDSEVLEIKESLNTLELACKELRKRGLFVKLLEAVLKAGNHMNAGTSRGNAEAFNLSSLRKLKDVKTTDGKSTLLHFVVEGVVRSEGRRCVLNRDWSLSRNGSRKMNGKGESENFVSDEQREMEYLRLGLPFVGGISTEFSNLKKAAIIDYSSLLASISSLSTKIAEMKQLVSQCGNAKGGNFEREMDLFLRNAEEELGLVRDEEKRVMQIVKKTNEYYQGGASKNKAESVVEIFVIVKDFLVMVDQACIDISRNMNQKRKTTKSNSG</sequence>
<evidence type="ECO:0000313" key="8">
    <source>
        <dbReference type="Proteomes" id="UP001293593"/>
    </source>
</evidence>
<evidence type="ECO:0000256" key="3">
    <source>
        <dbReference type="SAM" id="MobiDB-lite"/>
    </source>
</evidence>
<comment type="caution">
    <text evidence="7">The sequence shown here is derived from an EMBL/GenBank/DDBJ whole genome shotgun (WGS) entry which is preliminary data.</text>
</comment>
<feature type="region of interest" description="Disordered" evidence="3">
    <location>
        <begin position="184"/>
        <end position="275"/>
    </location>
</feature>
<dbReference type="InterPro" id="IPR015425">
    <property type="entry name" value="FH2_Formin"/>
</dbReference>
<evidence type="ECO:0000313" key="7">
    <source>
        <dbReference type="EMBL" id="KAK4263340.1"/>
    </source>
</evidence>
<evidence type="ECO:0000256" key="2">
    <source>
        <dbReference type="RuleBase" id="RU361260"/>
    </source>
</evidence>
<feature type="compositionally biased region" description="Pro residues" evidence="3">
    <location>
        <begin position="44"/>
        <end position="70"/>
    </location>
</feature>
<dbReference type="PANTHER" id="PTHR23213:SF354">
    <property type="entry name" value="FORMIN-LIKE PROTEIN 4"/>
    <property type="match status" value="1"/>
</dbReference>
<name>A0AAE1J411_9FABA</name>
<feature type="region of interest" description="Disordered" evidence="3">
    <location>
        <begin position="42"/>
        <end position="85"/>
    </location>
</feature>
<proteinExistence type="inferred from homology"/>
<keyword evidence="5" id="KW-0732">Signal</keyword>
<dbReference type="GO" id="GO:0051015">
    <property type="term" value="F:actin filament binding"/>
    <property type="evidence" value="ECO:0007669"/>
    <property type="project" value="InterPro"/>
</dbReference>
<comment type="similarity">
    <text evidence="1">Belongs to the formin-like family. Class-I subfamily.</text>
</comment>
<gene>
    <name evidence="7" type="ORF">QN277_028765</name>
</gene>
<dbReference type="Pfam" id="PF02181">
    <property type="entry name" value="FH2"/>
    <property type="match status" value="1"/>
</dbReference>
<dbReference type="PANTHER" id="PTHR23213">
    <property type="entry name" value="FORMIN-RELATED"/>
    <property type="match status" value="1"/>
</dbReference>
<dbReference type="InterPro" id="IPR027643">
    <property type="entry name" value="Formin-like_plant"/>
</dbReference>
<feature type="signal peptide" evidence="5">
    <location>
        <begin position="1"/>
        <end position="33"/>
    </location>
</feature>
<evidence type="ECO:0000256" key="5">
    <source>
        <dbReference type="SAM" id="SignalP"/>
    </source>
</evidence>
<feature type="compositionally biased region" description="Pro residues" evidence="3">
    <location>
        <begin position="367"/>
        <end position="412"/>
    </location>
</feature>
<dbReference type="InterPro" id="IPR042201">
    <property type="entry name" value="FH2_Formin_sf"/>
</dbReference>
<keyword evidence="4" id="KW-0472">Membrane</keyword>
<protein>
    <recommendedName>
        <fullName evidence="2">Formin-like protein</fullName>
    </recommendedName>
</protein>
<accession>A0AAE1J411</accession>
<feature type="compositionally biased region" description="Low complexity" evidence="3">
    <location>
        <begin position="302"/>
        <end position="311"/>
    </location>
</feature>
<evidence type="ECO:0000256" key="4">
    <source>
        <dbReference type="SAM" id="Phobius"/>
    </source>
</evidence>